<feature type="compositionally biased region" description="Basic and acidic residues" evidence="1">
    <location>
        <begin position="222"/>
        <end position="233"/>
    </location>
</feature>
<feature type="compositionally biased region" description="Basic residues" evidence="1">
    <location>
        <begin position="42"/>
        <end position="60"/>
    </location>
</feature>
<feature type="non-terminal residue" evidence="2">
    <location>
        <position position="279"/>
    </location>
</feature>
<accession>A0A6J4T190</accession>
<feature type="compositionally biased region" description="Basic residues" evidence="1">
    <location>
        <begin position="12"/>
        <end position="26"/>
    </location>
</feature>
<feature type="region of interest" description="Disordered" evidence="1">
    <location>
        <begin position="1"/>
        <end position="163"/>
    </location>
</feature>
<dbReference type="EMBL" id="CADCVU010000160">
    <property type="protein sequence ID" value="CAA9510599.1"/>
    <property type="molecule type" value="Genomic_DNA"/>
</dbReference>
<feature type="compositionally biased region" description="Basic and acidic residues" evidence="1">
    <location>
        <begin position="252"/>
        <end position="265"/>
    </location>
</feature>
<sequence length="279" mass="30582">EPAPAAAEATRRGGRARAPGRPRRGQLPRLGPPRGQGDGDHRRRQRHRPRGGARLRPRGSRRADRLPRGGRGRRRDRAPGRGGGPPRGAGARRRGRPGALPRDRPAGRRRLWANRRAGQQRRLPDEPQLARGDPGRGVGPHLPDQHHRDVPSLQGEPPAHGLGVLDHQHLLDQLRPAGAHAVRLRGHQGGDRQLHGQPRSASGRAGHPRQQRGAGAGLDAADPLHHAARAGRDLRHRHADGPGRATGRGRAGVRDARDRRGELRLRRPRRGDRRQADHL</sequence>
<gene>
    <name evidence="2" type="ORF">AVDCRST_MAG45-1886</name>
</gene>
<protein>
    <submittedName>
        <fullName evidence="2">Dehydrogenases with different specificities (Related to short-chain alcohol dehydrogenases)</fullName>
    </submittedName>
</protein>
<proteinExistence type="predicted"/>
<reference evidence="2" key="1">
    <citation type="submission" date="2020-02" db="EMBL/GenBank/DDBJ databases">
        <authorList>
            <person name="Meier V. D."/>
        </authorList>
    </citation>
    <scope>NUCLEOTIDE SEQUENCE</scope>
    <source>
        <strain evidence="2">AVDCRST_MAG45</strain>
    </source>
</reference>
<name>A0A6J4T190_9ACTN</name>
<organism evidence="2">
    <name type="scientific">uncultured Solirubrobacterales bacterium</name>
    <dbReference type="NCBI Taxonomy" id="768556"/>
    <lineage>
        <taxon>Bacteria</taxon>
        <taxon>Bacillati</taxon>
        <taxon>Actinomycetota</taxon>
        <taxon>Thermoleophilia</taxon>
        <taxon>Solirubrobacterales</taxon>
        <taxon>environmental samples</taxon>
    </lineage>
</organism>
<dbReference type="AlphaFoldDB" id="A0A6J4T190"/>
<evidence type="ECO:0000256" key="1">
    <source>
        <dbReference type="SAM" id="MobiDB-lite"/>
    </source>
</evidence>
<feature type="non-terminal residue" evidence="2">
    <location>
        <position position="1"/>
    </location>
</feature>
<evidence type="ECO:0000313" key="2">
    <source>
        <dbReference type="EMBL" id="CAA9510599.1"/>
    </source>
</evidence>
<feature type="region of interest" description="Disordered" evidence="1">
    <location>
        <begin position="187"/>
        <end position="279"/>
    </location>
</feature>